<dbReference type="Pfam" id="PF11380">
    <property type="entry name" value="Stealth_CR2"/>
    <property type="match status" value="1"/>
</dbReference>
<organism evidence="7 8">
    <name type="scientific">Lactococcus lactis subsp. lactis</name>
    <name type="common">Streptococcus lactis</name>
    <dbReference type="NCBI Taxonomy" id="1360"/>
    <lineage>
        <taxon>Bacteria</taxon>
        <taxon>Bacillati</taxon>
        <taxon>Bacillota</taxon>
        <taxon>Bacilli</taxon>
        <taxon>Lactobacillales</taxon>
        <taxon>Streptococcaceae</taxon>
        <taxon>Lactococcus</taxon>
    </lineage>
</organism>
<dbReference type="InterPro" id="IPR031357">
    <property type="entry name" value="Stealth_CR3"/>
</dbReference>
<feature type="domain" description="Stealth protein CR1 conserved region 1" evidence="5">
    <location>
        <begin position="2"/>
        <end position="27"/>
    </location>
</feature>
<dbReference type="InterPro" id="IPR021520">
    <property type="entry name" value="Stealth_CR2"/>
</dbReference>
<keyword evidence="3" id="KW-0270">Exopolysaccharide synthesis</keyword>
<dbReference type="Proteomes" id="UP000052991">
    <property type="component" value="Unassembled WGS sequence"/>
</dbReference>
<feature type="domain" description="Stealth protein CR3 conserved region 3" evidence="6">
    <location>
        <begin position="214"/>
        <end position="252"/>
    </location>
</feature>
<evidence type="ECO:0000256" key="1">
    <source>
        <dbReference type="ARBA" id="ARBA00007583"/>
    </source>
</evidence>
<accession>A0A0V8EWL2</accession>
<dbReference type="EMBL" id="LKLW01000003">
    <property type="protein sequence ID" value="KSU30179.1"/>
    <property type="molecule type" value="Genomic_DNA"/>
</dbReference>
<dbReference type="PATRIC" id="fig|1360.116.peg.1983"/>
<name>A0A0V8EWL2_LACLL</name>
<evidence type="ECO:0000256" key="2">
    <source>
        <dbReference type="ARBA" id="ARBA00022679"/>
    </source>
</evidence>
<evidence type="ECO:0000313" key="8">
    <source>
        <dbReference type="Proteomes" id="UP000052991"/>
    </source>
</evidence>
<evidence type="ECO:0000259" key="4">
    <source>
        <dbReference type="Pfam" id="PF11380"/>
    </source>
</evidence>
<feature type="domain" description="Stealth protein CR2 conserved region 2" evidence="4">
    <location>
        <begin position="40"/>
        <end position="139"/>
    </location>
</feature>
<evidence type="ECO:0000256" key="3">
    <source>
        <dbReference type="ARBA" id="ARBA00023169"/>
    </source>
</evidence>
<dbReference type="Pfam" id="PF17101">
    <property type="entry name" value="Stealth_CR1"/>
    <property type="match status" value="1"/>
</dbReference>
<dbReference type="PANTHER" id="PTHR24045">
    <property type="match status" value="1"/>
</dbReference>
<dbReference type="PANTHER" id="PTHR24045:SF0">
    <property type="entry name" value="N-ACETYLGLUCOSAMINE-1-PHOSPHOTRANSFERASE SUBUNITS ALPHA_BETA"/>
    <property type="match status" value="1"/>
</dbReference>
<dbReference type="InterPro" id="IPR047141">
    <property type="entry name" value="Stealth"/>
</dbReference>
<sequence>MEPIDFVIIWVDGNDPKWQAEKRKYEKIDIYEKKDNREIRYRDWDNLQYWFRGVEKFAPWVHKIHFVTWGHIPKWLDITNPKVHIVNHKDIIPNEYLPVFNSNAIELNINKIEGLSEQFVYFNDDMFIVSPMQPTDFFINGLPVTRAILDPNVWDRAIQNYTTTVQMGIINDHFDKKKVIKENFSKWFNVKYGKENLKNVLLYPWSKFTGISTQHLPNPFLKSVLDEVWKEEPTELLQTISHKFRTPFDINQWIFLFWEIVSGRFIVGPVIGKSFEISDNEETNLIIYNTLKAQNYKLMCLNDLVRFSDFEGEKKRLNRAFNSLLPLTSSFERSQ</sequence>
<reference evidence="8" key="1">
    <citation type="submission" date="2015-10" db="EMBL/GenBank/DDBJ databases">
        <title>Draft Genome Sequences of 11 Lactococcus lactis subspecies cremoris strains.</title>
        <authorList>
            <person name="Wels M."/>
            <person name="Backus L."/>
            <person name="Boekhorst J."/>
            <person name="Dijkstra A."/>
            <person name="Beerthuizen M."/>
            <person name="Kelly W."/>
            <person name="Siezen R."/>
            <person name="Bachmann H."/>
            <person name="Van Hijum S."/>
        </authorList>
    </citation>
    <scope>NUCLEOTIDE SEQUENCE [LARGE SCALE GENOMIC DNA]</scope>
    <source>
        <strain evidence="8">N42</strain>
    </source>
</reference>
<dbReference type="GO" id="GO:0016772">
    <property type="term" value="F:transferase activity, transferring phosphorus-containing groups"/>
    <property type="evidence" value="ECO:0007669"/>
    <property type="project" value="InterPro"/>
</dbReference>
<evidence type="ECO:0000259" key="5">
    <source>
        <dbReference type="Pfam" id="PF17101"/>
    </source>
</evidence>
<comment type="caution">
    <text evidence="7">The sequence shown here is derived from an EMBL/GenBank/DDBJ whole genome shotgun (WGS) entry which is preliminary data.</text>
</comment>
<dbReference type="GO" id="GO:0000271">
    <property type="term" value="P:polysaccharide biosynthetic process"/>
    <property type="evidence" value="ECO:0007669"/>
    <property type="project" value="UniProtKB-KW"/>
</dbReference>
<comment type="similarity">
    <text evidence="1">Belongs to the stealth family.</text>
</comment>
<proteinExistence type="inferred from homology"/>
<gene>
    <name evidence="7" type="ORF">N42_0107</name>
</gene>
<dbReference type="AlphaFoldDB" id="A0A0V8EWL2"/>
<protein>
    <submittedName>
        <fullName evidence="7">Glycosyltransferase</fullName>
    </submittedName>
</protein>
<evidence type="ECO:0000259" key="6">
    <source>
        <dbReference type="Pfam" id="PF17102"/>
    </source>
</evidence>
<dbReference type="RefSeq" id="WP_058212375.1">
    <property type="nucleotide sequence ID" value="NZ_LKLW01000003.1"/>
</dbReference>
<dbReference type="Pfam" id="PF17102">
    <property type="entry name" value="Stealth_CR3"/>
    <property type="match status" value="1"/>
</dbReference>
<evidence type="ECO:0000313" key="7">
    <source>
        <dbReference type="EMBL" id="KSU30179.1"/>
    </source>
</evidence>
<keyword evidence="2 7" id="KW-0808">Transferase</keyword>
<dbReference type="InterPro" id="IPR031358">
    <property type="entry name" value="Stealth_CR1"/>
</dbReference>